<keyword evidence="3" id="KW-1185">Reference proteome</keyword>
<dbReference type="PANTHER" id="PTHR33202:SF22">
    <property type="entry name" value="HYDROGEN PEROXIDE SENSITIVE REPRESSOR"/>
    <property type="match status" value="1"/>
</dbReference>
<dbReference type="GO" id="GO:0008270">
    <property type="term" value="F:zinc ion binding"/>
    <property type="evidence" value="ECO:0007669"/>
    <property type="project" value="TreeGrafter"/>
</dbReference>
<comment type="cofactor">
    <cofactor evidence="1">
        <name>Zn(2+)</name>
        <dbReference type="ChEBI" id="CHEBI:29105"/>
    </cofactor>
    <text evidence="1">Binds 1 zinc ion per subunit.</text>
</comment>
<feature type="binding site" evidence="1">
    <location>
        <position position="96"/>
    </location>
    <ligand>
        <name>Zn(2+)</name>
        <dbReference type="ChEBI" id="CHEBI:29105"/>
    </ligand>
</feature>
<dbReference type="AlphaFoldDB" id="A0A0H4PK34"/>
<gene>
    <name evidence="2" type="ORF">CA2015_4058</name>
</gene>
<name>A0A0H4PK34_9BACT</name>
<dbReference type="Pfam" id="PF01475">
    <property type="entry name" value="FUR"/>
    <property type="match status" value="1"/>
</dbReference>
<keyword evidence="1" id="KW-0862">Zinc</keyword>
<dbReference type="OrthoDB" id="594893at2"/>
<dbReference type="SUPFAM" id="SSF46785">
    <property type="entry name" value="Winged helix' DNA-binding domain"/>
    <property type="match status" value="1"/>
</dbReference>
<evidence type="ECO:0000313" key="3">
    <source>
        <dbReference type="Proteomes" id="UP000036520"/>
    </source>
</evidence>
<feature type="binding site" evidence="1">
    <location>
        <position position="132"/>
    </location>
    <ligand>
        <name>Zn(2+)</name>
        <dbReference type="ChEBI" id="CHEBI:29105"/>
    </ligand>
</feature>
<dbReference type="PANTHER" id="PTHR33202">
    <property type="entry name" value="ZINC UPTAKE REGULATION PROTEIN"/>
    <property type="match status" value="1"/>
</dbReference>
<dbReference type="Proteomes" id="UP000036520">
    <property type="component" value="Chromosome"/>
</dbReference>
<dbReference type="GO" id="GO:0045892">
    <property type="term" value="P:negative regulation of DNA-templated transcription"/>
    <property type="evidence" value="ECO:0007669"/>
    <property type="project" value="TreeGrafter"/>
</dbReference>
<protein>
    <submittedName>
        <fullName evidence="2">Zinc uptake regulation protein ZUR</fullName>
    </submittedName>
</protein>
<dbReference type="GO" id="GO:1900376">
    <property type="term" value="P:regulation of secondary metabolite biosynthetic process"/>
    <property type="evidence" value="ECO:0007669"/>
    <property type="project" value="TreeGrafter"/>
</dbReference>
<proteinExistence type="predicted"/>
<sequence>MENELEVKLEEKSIKPTTMRLLVLKKLVESTVAVSLNDLESKFDRADKATLYRTLKTFEKKKLIHSIEDGTGAVKYALCEEGCECEPKDQHTHFHCIKCNETFCLTQSKIPAASIPAGFKALSVSMVYQGICGNCS</sequence>
<dbReference type="STRING" id="320787.CA2015_4058"/>
<dbReference type="KEGG" id="camu:CA2015_4058"/>
<dbReference type="GO" id="GO:0003700">
    <property type="term" value="F:DNA-binding transcription factor activity"/>
    <property type="evidence" value="ECO:0007669"/>
    <property type="project" value="InterPro"/>
</dbReference>
<feature type="binding site" evidence="1">
    <location>
        <position position="135"/>
    </location>
    <ligand>
        <name>Zn(2+)</name>
        <dbReference type="ChEBI" id="CHEBI:29105"/>
    </ligand>
</feature>
<dbReference type="EMBL" id="CP012040">
    <property type="protein sequence ID" value="AKP53415.1"/>
    <property type="molecule type" value="Genomic_DNA"/>
</dbReference>
<accession>A0A0H4PK34</accession>
<dbReference type="InterPro" id="IPR002481">
    <property type="entry name" value="FUR"/>
</dbReference>
<dbReference type="RefSeq" id="WP_048643525.1">
    <property type="nucleotide sequence ID" value="NZ_CP012040.1"/>
</dbReference>
<dbReference type="InterPro" id="IPR036390">
    <property type="entry name" value="WH_DNA-bd_sf"/>
</dbReference>
<keyword evidence="1" id="KW-0479">Metal-binding</keyword>
<dbReference type="GO" id="GO:0000976">
    <property type="term" value="F:transcription cis-regulatory region binding"/>
    <property type="evidence" value="ECO:0007669"/>
    <property type="project" value="TreeGrafter"/>
</dbReference>
<evidence type="ECO:0000313" key="2">
    <source>
        <dbReference type="EMBL" id="AKP53415.1"/>
    </source>
</evidence>
<dbReference type="PATRIC" id="fig|320787.5.peg.4445"/>
<dbReference type="Gene3D" id="1.10.10.10">
    <property type="entry name" value="Winged helix-like DNA-binding domain superfamily/Winged helix DNA-binding domain"/>
    <property type="match status" value="1"/>
</dbReference>
<evidence type="ECO:0000256" key="1">
    <source>
        <dbReference type="PIRSR" id="PIRSR602481-1"/>
    </source>
</evidence>
<feature type="binding site" evidence="1">
    <location>
        <position position="99"/>
    </location>
    <ligand>
        <name>Zn(2+)</name>
        <dbReference type="ChEBI" id="CHEBI:29105"/>
    </ligand>
</feature>
<organism evidence="2 3">
    <name type="scientific">Cyclobacterium amurskyense</name>
    <dbReference type="NCBI Taxonomy" id="320787"/>
    <lineage>
        <taxon>Bacteria</taxon>
        <taxon>Pseudomonadati</taxon>
        <taxon>Bacteroidota</taxon>
        <taxon>Cytophagia</taxon>
        <taxon>Cytophagales</taxon>
        <taxon>Cyclobacteriaceae</taxon>
        <taxon>Cyclobacterium</taxon>
    </lineage>
</organism>
<dbReference type="InterPro" id="IPR036388">
    <property type="entry name" value="WH-like_DNA-bd_sf"/>
</dbReference>
<reference evidence="2 3" key="1">
    <citation type="submission" date="2015-07" db="EMBL/GenBank/DDBJ databases">
        <authorList>
            <person name="Kim K.M."/>
        </authorList>
    </citation>
    <scope>NUCLEOTIDE SEQUENCE [LARGE SCALE GENOMIC DNA]</scope>
    <source>
        <strain evidence="2 3">KCTC 12363</strain>
    </source>
</reference>